<keyword evidence="1" id="KW-0732">Signal</keyword>
<sequence length="281" mass="29443" precursor="true">MKSIAMSVALLITLTLAQTASAATIDVGALGDNGWVSTDTRINGVNATTPAEIAQRIDFTNVAGTGAVQLLSPTASDKATIARVDTTTGFGTLDSLFTAEYSWFKDSPVGAAAPALKLGLQTSEYVGSPSGRIGEQDWDKVLIYEPYDNPNAGTTPVGTWVTQSIDADNGTWWMFSRESTTATGVINAPHNSLTLNDWFADGTWGSILQNSTIVQVQLGVGSGNSDMVGYVDYLETSALDGGMRNDFGAAAVVPEPSSFVLMGLGAIGLAGCGWRRRQSKS</sequence>
<dbReference type="EMBL" id="CP036276">
    <property type="protein sequence ID" value="QDU45146.1"/>
    <property type="molecule type" value="Genomic_DNA"/>
</dbReference>
<feature type="domain" description="Ice-binding protein C-terminal" evidence="2">
    <location>
        <begin position="253"/>
        <end position="276"/>
    </location>
</feature>
<dbReference type="RefSeq" id="WP_145377536.1">
    <property type="nucleotide sequence ID" value="NZ_CP036276.1"/>
</dbReference>
<reference evidence="3 4" key="1">
    <citation type="submission" date="2019-02" db="EMBL/GenBank/DDBJ databases">
        <title>Deep-cultivation of Planctomycetes and their phenomic and genomic characterization uncovers novel biology.</title>
        <authorList>
            <person name="Wiegand S."/>
            <person name="Jogler M."/>
            <person name="Boedeker C."/>
            <person name="Pinto D."/>
            <person name="Vollmers J."/>
            <person name="Rivas-Marin E."/>
            <person name="Kohn T."/>
            <person name="Peeters S.H."/>
            <person name="Heuer A."/>
            <person name="Rast P."/>
            <person name="Oberbeckmann S."/>
            <person name="Bunk B."/>
            <person name="Jeske O."/>
            <person name="Meyerdierks A."/>
            <person name="Storesund J.E."/>
            <person name="Kallscheuer N."/>
            <person name="Luecker S."/>
            <person name="Lage O.M."/>
            <person name="Pohl T."/>
            <person name="Merkel B.J."/>
            <person name="Hornburger P."/>
            <person name="Mueller R.-W."/>
            <person name="Bruemmer F."/>
            <person name="Labrenz M."/>
            <person name="Spormann A.M."/>
            <person name="Op den Camp H."/>
            <person name="Overmann J."/>
            <person name="Amann R."/>
            <person name="Jetten M.S.M."/>
            <person name="Mascher T."/>
            <person name="Medema M.H."/>
            <person name="Devos D.P."/>
            <person name="Kaster A.-K."/>
            <person name="Ovreas L."/>
            <person name="Rohde M."/>
            <person name="Galperin M.Y."/>
            <person name="Jogler C."/>
        </authorList>
    </citation>
    <scope>NUCLEOTIDE SEQUENCE [LARGE SCALE GENOMIC DNA]</scope>
    <source>
        <strain evidence="3 4">Mal52</strain>
    </source>
</reference>
<dbReference type="Proteomes" id="UP000319383">
    <property type="component" value="Chromosome"/>
</dbReference>
<evidence type="ECO:0000313" key="4">
    <source>
        <dbReference type="Proteomes" id="UP000319383"/>
    </source>
</evidence>
<evidence type="ECO:0000313" key="3">
    <source>
        <dbReference type="EMBL" id="QDU45146.1"/>
    </source>
</evidence>
<dbReference type="AlphaFoldDB" id="A0A517ZRM6"/>
<feature type="signal peptide" evidence="1">
    <location>
        <begin position="1"/>
        <end position="22"/>
    </location>
</feature>
<gene>
    <name evidence="3" type="ORF">Mal52_36350</name>
</gene>
<evidence type="ECO:0000259" key="2">
    <source>
        <dbReference type="Pfam" id="PF07589"/>
    </source>
</evidence>
<organism evidence="3 4">
    <name type="scientific">Symmachiella dynata</name>
    <dbReference type="NCBI Taxonomy" id="2527995"/>
    <lineage>
        <taxon>Bacteria</taxon>
        <taxon>Pseudomonadati</taxon>
        <taxon>Planctomycetota</taxon>
        <taxon>Planctomycetia</taxon>
        <taxon>Planctomycetales</taxon>
        <taxon>Planctomycetaceae</taxon>
        <taxon>Symmachiella</taxon>
    </lineage>
</organism>
<name>A0A517ZRM6_9PLAN</name>
<dbReference type="NCBIfam" id="TIGR02595">
    <property type="entry name" value="PEP_CTERM"/>
    <property type="match status" value="1"/>
</dbReference>
<keyword evidence="4" id="KW-1185">Reference proteome</keyword>
<dbReference type="KEGG" id="sdyn:Mal52_36350"/>
<feature type="chain" id="PRO_5021990546" evidence="1">
    <location>
        <begin position="23"/>
        <end position="281"/>
    </location>
</feature>
<dbReference type="InterPro" id="IPR013424">
    <property type="entry name" value="Ice-binding_C"/>
</dbReference>
<dbReference type="Pfam" id="PF07589">
    <property type="entry name" value="PEP-CTERM"/>
    <property type="match status" value="1"/>
</dbReference>
<evidence type="ECO:0000256" key="1">
    <source>
        <dbReference type="SAM" id="SignalP"/>
    </source>
</evidence>
<protein>
    <submittedName>
        <fullName evidence="3">PEP-CTERM motif protein</fullName>
    </submittedName>
</protein>
<accession>A0A517ZRM6</accession>
<proteinExistence type="predicted"/>